<protein>
    <submittedName>
        <fullName evidence="2">Uncharacterized protein</fullName>
    </submittedName>
</protein>
<feature type="compositionally biased region" description="Basic and acidic residues" evidence="1">
    <location>
        <begin position="506"/>
        <end position="539"/>
    </location>
</feature>
<feature type="compositionally biased region" description="Polar residues" evidence="1">
    <location>
        <begin position="1012"/>
        <end position="1024"/>
    </location>
</feature>
<reference evidence="3" key="1">
    <citation type="journal article" date="2018" name="Gigascience">
        <title>Genome assembly of the Pink Ipe (Handroanthus impetiginosus, Bignoniaceae), a highly valued, ecologically keystone Neotropical timber forest tree.</title>
        <authorList>
            <person name="Silva-Junior O.B."/>
            <person name="Grattapaglia D."/>
            <person name="Novaes E."/>
            <person name="Collevatti R.G."/>
        </authorList>
    </citation>
    <scope>NUCLEOTIDE SEQUENCE [LARGE SCALE GENOMIC DNA]</scope>
    <source>
        <strain evidence="3">cv. UFG-1</strain>
    </source>
</reference>
<gene>
    <name evidence="2" type="ORF">CDL12_29076</name>
</gene>
<dbReference type="EMBL" id="NKXS01008389">
    <property type="protein sequence ID" value="PIM98445.1"/>
    <property type="molecule type" value="Genomic_DNA"/>
</dbReference>
<feature type="compositionally biased region" description="Basic and acidic residues" evidence="1">
    <location>
        <begin position="397"/>
        <end position="427"/>
    </location>
</feature>
<feature type="compositionally biased region" description="Polar residues" evidence="1">
    <location>
        <begin position="445"/>
        <end position="455"/>
    </location>
</feature>
<feature type="compositionally biased region" description="Polar residues" evidence="1">
    <location>
        <begin position="543"/>
        <end position="562"/>
    </location>
</feature>
<sequence>MAKRRRELDSDGMTAETAEYSTVFVDTSLDTHIAMLVSSSDTVSDFKKKLVSEHMQCFPKIGEIQIHSLKVKRKANYYHLPDIMLVWSAFHGVKGSWFLSADASGPPACQLNQNFLELGTSSDVKINVRNADDDCRSLSSDVNRIQTLPTSLADGVTENNVVSEMIDGFKVEKSLEKDIGSHSHNYSQVNCMGTESRPKKKRKMRHTKDVCHDPSGPSLEEGPHMFHASGKVASMSEIVVGGNSTVDAVKEGPEGVILYEQQGKPILSEADAEVGVRNDQSNIEDRVAPGGTAPAMAEKNNLGRVVDSQNLLVSDGRKEDTVSESIIPEKLESEHDQDVPAEQPGSVSVKLPDVPARSINAGSATGDGCSDGSKRKKKKSQRTDAKIQDTTGIKQTRKSESTKPDIETHELEKKEEERDLSLNHDHGIIMPSNSKATFHADPKETSFSPHLSDSNAMEPDISTGSKKKMKKRGTKSANTNLEKSGTEQTDNDISGSSGLLFPSTKHISEETDKGKSISCHKEKDLQMKLLDDSTKDASEKGQGANTNTGDCVISTQAEQTSVDVIPEEEENQNSVGDRSAAIGKENPVVDINQVEKEREHTEIKDKKPKKKIKDVQMKSSNGSTKDDSEMPQGVNTDEENLAISTQTKQTLEDGISEEKKTEKDQSSADNCDAAIGKENQIVEFNQVEKDSKNAEGKEKKPKKKIKKRKAIASDAQENLPIKDQKVGNEVLTNEVNSIGLVNSEEEVRHVATSQVVCHKSKEKPEELHESAVNPDDLARTFENGGEGINFKQYFLPGQYQDQVDSSDEVNKATKSNEEMNRKKVKENGLPSLSISTKLQNSLKSFENHEGENKSRVKKKSGKRQGNSAQNSDREEVIPNSTKRSLKVSENGMKDSSPSEMQETILKKSNEILAASSYPKKKKPSLDISSSERSTTVPKNSGNKKLQSGLNVTNKMAMSAPKRSSLLSKAGALFQDSSSGGSEDENETVRLDVRTHSPSDTSSLSDYSGGESDLSQDSPRNVTNDANRRSSRGNGMSKLDLSASKNMTMDMILRSSKRFKKAKLLVDSQNEEQNESQQVEFVPESQPI</sequence>
<feature type="region of interest" description="Disordered" evidence="1">
    <location>
        <begin position="1064"/>
        <end position="1087"/>
    </location>
</feature>
<feature type="region of interest" description="Disordered" evidence="1">
    <location>
        <begin position="186"/>
        <end position="221"/>
    </location>
</feature>
<accession>A0A2G9FZE4</accession>
<dbReference type="OrthoDB" id="1093005at2759"/>
<feature type="compositionally biased region" description="Basic and acidic residues" evidence="1">
    <location>
        <begin position="808"/>
        <end position="821"/>
    </location>
</feature>
<name>A0A2G9FZE4_9LAMI</name>
<feature type="region of interest" description="Disordered" evidence="1">
    <location>
        <begin position="311"/>
        <end position="720"/>
    </location>
</feature>
<dbReference type="Proteomes" id="UP000231279">
    <property type="component" value="Unassembled WGS sequence"/>
</dbReference>
<proteinExistence type="predicted"/>
<comment type="caution">
    <text evidence="2">The sequence shown here is derived from an EMBL/GenBank/DDBJ whole genome shotgun (WGS) entry which is preliminary data.</text>
</comment>
<feature type="compositionally biased region" description="Polar residues" evidence="1">
    <location>
        <begin position="477"/>
        <end position="497"/>
    </location>
</feature>
<feature type="compositionally biased region" description="Polar residues" evidence="1">
    <location>
        <begin position="926"/>
        <end position="955"/>
    </location>
</feature>
<feature type="compositionally biased region" description="Basic residues" evidence="1">
    <location>
        <begin position="699"/>
        <end position="710"/>
    </location>
</feature>
<feature type="compositionally biased region" description="Low complexity" evidence="1">
    <location>
        <begin position="997"/>
        <end position="1007"/>
    </location>
</feature>
<feature type="compositionally biased region" description="Basic and acidic residues" evidence="1">
    <location>
        <begin position="315"/>
        <end position="338"/>
    </location>
</feature>
<feature type="compositionally biased region" description="Basic residues" evidence="1">
    <location>
        <begin position="465"/>
        <end position="474"/>
    </location>
</feature>
<evidence type="ECO:0000313" key="3">
    <source>
        <dbReference type="Proteomes" id="UP000231279"/>
    </source>
</evidence>
<feature type="compositionally biased region" description="Basic and acidic residues" evidence="1">
    <location>
        <begin position="845"/>
        <end position="854"/>
    </location>
</feature>
<evidence type="ECO:0000256" key="1">
    <source>
        <dbReference type="SAM" id="MobiDB-lite"/>
    </source>
</evidence>
<evidence type="ECO:0000313" key="2">
    <source>
        <dbReference type="EMBL" id="PIM98445.1"/>
    </source>
</evidence>
<organism evidence="2 3">
    <name type="scientific">Handroanthus impetiginosus</name>
    <dbReference type="NCBI Taxonomy" id="429701"/>
    <lineage>
        <taxon>Eukaryota</taxon>
        <taxon>Viridiplantae</taxon>
        <taxon>Streptophyta</taxon>
        <taxon>Embryophyta</taxon>
        <taxon>Tracheophyta</taxon>
        <taxon>Spermatophyta</taxon>
        <taxon>Magnoliopsida</taxon>
        <taxon>eudicotyledons</taxon>
        <taxon>Gunneridae</taxon>
        <taxon>Pentapetalae</taxon>
        <taxon>asterids</taxon>
        <taxon>lamiids</taxon>
        <taxon>Lamiales</taxon>
        <taxon>Bignoniaceae</taxon>
        <taxon>Crescentiina</taxon>
        <taxon>Tabebuia alliance</taxon>
        <taxon>Handroanthus</taxon>
    </lineage>
</organism>
<feature type="compositionally biased region" description="Basic and acidic residues" evidence="1">
    <location>
        <begin position="593"/>
        <end position="605"/>
    </location>
</feature>
<feature type="region of interest" description="Disordered" evidence="1">
    <location>
        <begin position="799"/>
        <end position="1047"/>
    </location>
</feature>
<keyword evidence="3" id="KW-1185">Reference proteome</keyword>
<feature type="compositionally biased region" description="Basic and acidic residues" evidence="1">
    <location>
        <begin position="986"/>
        <end position="996"/>
    </location>
</feature>
<dbReference type="AlphaFoldDB" id="A0A2G9FZE4"/>
<feature type="compositionally biased region" description="Polar residues" evidence="1">
    <location>
        <begin position="830"/>
        <end position="844"/>
    </location>
</feature>
<feature type="compositionally biased region" description="Basic and acidic residues" evidence="1">
    <location>
        <begin position="686"/>
        <end position="698"/>
    </location>
</feature>
<feature type="compositionally biased region" description="Basic and acidic residues" evidence="1">
    <location>
        <begin position="656"/>
        <end position="666"/>
    </location>
</feature>